<evidence type="ECO:0000313" key="2">
    <source>
        <dbReference type="Proteomes" id="UP000095280"/>
    </source>
</evidence>
<dbReference type="Proteomes" id="UP000095280">
    <property type="component" value="Unplaced"/>
</dbReference>
<feature type="compositionally biased region" description="Basic and acidic residues" evidence="1">
    <location>
        <begin position="10"/>
        <end position="31"/>
    </location>
</feature>
<reference evidence="3 4" key="1">
    <citation type="submission" date="2016-11" db="UniProtKB">
        <authorList>
            <consortium name="WormBaseParasite"/>
        </authorList>
    </citation>
    <scope>IDENTIFICATION</scope>
</reference>
<dbReference type="WBParaSite" id="maker-uti_cns_0006568-snap-gene-0.16-mRNA-1">
    <property type="protein sequence ID" value="maker-uti_cns_0006568-snap-gene-0.16-mRNA-1"/>
    <property type="gene ID" value="maker-uti_cns_0006568-snap-gene-0.16"/>
</dbReference>
<name>A0A1I8HHM5_9PLAT</name>
<protein>
    <submittedName>
        <fullName evidence="3 4">SMP-LTD domain-containing protein</fullName>
    </submittedName>
</protein>
<organism evidence="2 4">
    <name type="scientific">Macrostomum lignano</name>
    <dbReference type="NCBI Taxonomy" id="282301"/>
    <lineage>
        <taxon>Eukaryota</taxon>
        <taxon>Metazoa</taxon>
        <taxon>Spiralia</taxon>
        <taxon>Lophotrochozoa</taxon>
        <taxon>Platyhelminthes</taxon>
        <taxon>Rhabditophora</taxon>
        <taxon>Macrostomorpha</taxon>
        <taxon>Macrostomida</taxon>
        <taxon>Macrostomidae</taxon>
        <taxon>Macrostomum</taxon>
    </lineage>
</organism>
<dbReference type="InterPro" id="IPR020234">
    <property type="entry name" value="Mite_allergen_group-7"/>
</dbReference>
<sequence>METVGFQVDDNPKKENAIEGDTKLKSIPKEMSRKKKLRKSSSSSSTTEQQNQQNQSIEQQLRNFNSILSLIPTNKIRGMVNDLADDLLKSVGPKLKLANLDPLKLPERSVEFEKQVCCKTYPGVAELKNGVCKGLSTARRHGEVGLDMQEGKAEITFSIRIGPVVVSYDSDVTLRNHVYHPTFNATTEYIDGIVSLIFNIKEGKMDMQKLKVEEIGAITVGITNMSIFYRFLVKPVVTHLIESEKKFLIEKINSDFKESIKGLAENALNVKRWLPTGIFS</sequence>
<keyword evidence="2" id="KW-1185">Reference proteome</keyword>
<dbReference type="Pfam" id="PF16984">
    <property type="entry name" value="Grp7_allergen"/>
    <property type="match status" value="1"/>
</dbReference>
<evidence type="ECO:0000256" key="1">
    <source>
        <dbReference type="SAM" id="MobiDB-lite"/>
    </source>
</evidence>
<feature type="region of interest" description="Disordered" evidence="1">
    <location>
        <begin position="1"/>
        <end position="57"/>
    </location>
</feature>
<evidence type="ECO:0000313" key="4">
    <source>
        <dbReference type="WBParaSite" id="maker-uti_cns_0006290-snap-gene-0.4-mRNA-1"/>
    </source>
</evidence>
<dbReference type="WBParaSite" id="maker-uti_cns_0003567-snap-gene-0.5-mRNA-1">
    <property type="protein sequence ID" value="maker-uti_cns_0003567-snap-gene-0.5-mRNA-1"/>
    <property type="gene ID" value="maker-uti_cns_0003567-snap-gene-0.5"/>
</dbReference>
<dbReference type="AlphaFoldDB" id="A0A1I8HHM5"/>
<dbReference type="Gene3D" id="3.15.10.50">
    <property type="match status" value="1"/>
</dbReference>
<proteinExistence type="predicted"/>
<feature type="compositionally biased region" description="Low complexity" evidence="1">
    <location>
        <begin position="40"/>
        <end position="57"/>
    </location>
</feature>
<dbReference type="InterPro" id="IPR038602">
    <property type="entry name" value="Mite_allergen_7_sf"/>
</dbReference>
<evidence type="ECO:0000313" key="3">
    <source>
        <dbReference type="WBParaSite" id="maker-uti_cns_0003567-snap-gene-0.5-mRNA-1"/>
    </source>
</evidence>
<accession>A0A1I8HHM5</accession>
<dbReference type="WBParaSite" id="maker-uti_cns_0006290-snap-gene-0.4-mRNA-1">
    <property type="protein sequence ID" value="maker-uti_cns_0006290-snap-gene-0.4-mRNA-1"/>
    <property type="gene ID" value="maker-uti_cns_0006290-snap-gene-0.4"/>
</dbReference>